<sequence length="238" mass="26743">MKFFLRASRFIRSLPRVRFFKPFAIRLDQGHDNDVEAKGRLIATIRLYGSQNRIELPKTSSFTGHITIRGHGNRILIGENCRLTGELIVKGRNQTVTIGEGTTFESVYVLSTERCDVTIGRWCMFSRGIEVRTSDSHSLIRKRDGRRLNRAAPVVVGDHVWVGLGSILNKGTVIPEDCIVGAKSFVNKAFSESGVVLAGTPATVVKRGVTWSRARKRRFSQDEMEAWRIAEPVIDDEK</sequence>
<comment type="caution">
    <text evidence="1">The sequence shown here is derived from an EMBL/GenBank/DDBJ whole genome shotgun (WGS) entry which is preliminary data.</text>
</comment>
<evidence type="ECO:0008006" key="3">
    <source>
        <dbReference type="Google" id="ProtNLM"/>
    </source>
</evidence>
<dbReference type="PANTHER" id="PTHR23416">
    <property type="entry name" value="SIALIC ACID SYNTHASE-RELATED"/>
    <property type="match status" value="1"/>
</dbReference>
<accession>A0A1C7P5W6</accession>
<dbReference type="STRING" id="1612624.ADU59_02540"/>
<dbReference type="InterPro" id="IPR051159">
    <property type="entry name" value="Hexapeptide_acetyltransf"/>
</dbReference>
<dbReference type="RefSeq" id="WP_068951369.1">
    <property type="nucleotide sequence ID" value="NZ_LGLV01000004.1"/>
</dbReference>
<dbReference type="EMBL" id="LGLV01000004">
    <property type="protein sequence ID" value="OBZ96649.1"/>
    <property type="molecule type" value="Genomic_DNA"/>
</dbReference>
<keyword evidence="2" id="KW-1185">Reference proteome</keyword>
<dbReference type="Proteomes" id="UP000093111">
    <property type="component" value="Unassembled WGS sequence"/>
</dbReference>
<dbReference type="SUPFAM" id="SSF51161">
    <property type="entry name" value="Trimeric LpxA-like enzymes"/>
    <property type="match status" value="1"/>
</dbReference>
<gene>
    <name evidence="1" type="ORF">ADU59_02540</name>
</gene>
<proteinExistence type="predicted"/>
<dbReference type="Gene3D" id="2.160.10.10">
    <property type="entry name" value="Hexapeptide repeat proteins"/>
    <property type="match status" value="1"/>
</dbReference>
<evidence type="ECO:0000313" key="2">
    <source>
        <dbReference type="Proteomes" id="UP000093111"/>
    </source>
</evidence>
<dbReference type="PANTHER" id="PTHR23416:SF78">
    <property type="entry name" value="LIPOPOLYSACCHARIDE BIOSYNTHESIS O-ACETYL TRANSFERASE WBBJ-RELATED"/>
    <property type="match status" value="1"/>
</dbReference>
<reference evidence="1 2" key="1">
    <citation type="journal article" date="2016" name="Syst. Appl. Microbiol.">
        <title>Pararhizobium polonicum sp. nov. isolated from tumors on stone fruit rootstocks.</title>
        <authorList>
            <person name="Pulawska J."/>
            <person name="Kuzmanovic N."/>
            <person name="Willems A."/>
            <person name="Pothier J.F."/>
        </authorList>
    </citation>
    <scope>NUCLEOTIDE SEQUENCE [LARGE SCALE GENOMIC DNA]</scope>
    <source>
        <strain evidence="1 2">F5.1</strain>
    </source>
</reference>
<dbReference type="OrthoDB" id="9815592at2"/>
<organism evidence="1 2">
    <name type="scientific">Pararhizobium polonicum</name>
    <dbReference type="NCBI Taxonomy" id="1612624"/>
    <lineage>
        <taxon>Bacteria</taxon>
        <taxon>Pseudomonadati</taxon>
        <taxon>Pseudomonadota</taxon>
        <taxon>Alphaproteobacteria</taxon>
        <taxon>Hyphomicrobiales</taxon>
        <taxon>Rhizobiaceae</taxon>
        <taxon>Rhizobium/Agrobacterium group</taxon>
        <taxon>Pararhizobium</taxon>
    </lineage>
</organism>
<name>A0A1C7P5W6_9HYPH</name>
<dbReference type="InterPro" id="IPR011004">
    <property type="entry name" value="Trimer_LpxA-like_sf"/>
</dbReference>
<dbReference type="PATRIC" id="fig|1612624.7.peg.525"/>
<evidence type="ECO:0000313" key="1">
    <source>
        <dbReference type="EMBL" id="OBZ96649.1"/>
    </source>
</evidence>
<protein>
    <recommendedName>
        <fullName evidence="3">Acyltransferase</fullName>
    </recommendedName>
</protein>
<dbReference type="AlphaFoldDB" id="A0A1C7P5W6"/>